<dbReference type="SUPFAM" id="SSF56935">
    <property type="entry name" value="Porins"/>
    <property type="match status" value="1"/>
</dbReference>
<sequence>MASRPDGESSVMRSIASALPLGVAAVLVASAALAQQPVISGATPLKPSVEKNPLRFGTDEAYVSIAPFFQFEPGHISSSPNEILDNVDDTDAWFRRARLYIDFGLYDFGGRYAADFGGDSGPDTIYAYLDWNFNKNGTIQVGQQENQFSMQSLIGSRSALFNENGTNATLQPQAAVGAALFYGQENYSLGAGVFGADINDEQPLGEGTTVSARATYAPLYGPDASIHLGAALSASFDTGIPRSFSGSNGTALFEVSPITTGAYNDVDDYLAANLEFGAAVGRFTVQSEYTFGEVEDGQRDEAFLHGGYLGILAFLTEDHRDYDGKYGIFKRVKPKDPITKGGGFGALEIGGRLDYLDLSEASDAAADASGRQIGGTGIVNWYLNDKLRLSASDTYTAVVDGPNDGDEINTAIFRVWFVY</sequence>
<dbReference type="AlphaFoldDB" id="A0A7V7PQ45"/>
<dbReference type="Gene3D" id="2.40.160.10">
    <property type="entry name" value="Porin"/>
    <property type="match status" value="1"/>
</dbReference>
<dbReference type="EMBL" id="VZDO01000005">
    <property type="protein sequence ID" value="KAB0680192.1"/>
    <property type="molecule type" value="Genomic_DNA"/>
</dbReference>
<dbReference type="InterPro" id="IPR023614">
    <property type="entry name" value="Porin_dom_sf"/>
</dbReference>
<evidence type="ECO:0000313" key="1">
    <source>
        <dbReference type="EMBL" id="KAB0680192.1"/>
    </source>
</evidence>
<dbReference type="InterPro" id="IPR010870">
    <property type="entry name" value="Porin_O/P"/>
</dbReference>
<comment type="caution">
    <text evidence="1">The sequence shown here is derived from an EMBL/GenBank/DDBJ whole genome shotgun (WGS) entry which is preliminary data.</text>
</comment>
<dbReference type="Proteomes" id="UP000432089">
    <property type="component" value="Unassembled WGS sequence"/>
</dbReference>
<name>A0A7V7PQ45_9HYPH</name>
<keyword evidence="2" id="KW-1185">Reference proteome</keyword>
<gene>
    <name evidence="1" type="ORF">F6X38_08365</name>
</gene>
<proteinExistence type="predicted"/>
<accession>A0A7V7PQ45</accession>
<organism evidence="1 2">
    <name type="scientific">Plantimonas leprariae</name>
    <dbReference type="NCBI Taxonomy" id="2615207"/>
    <lineage>
        <taxon>Bacteria</taxon>
        <taxon>Pseudomonadati</taxon>
        <taxon>Pseudomonadota</taxon>
        <taxon>Alphaproteobacteria</taxon>
        <taxon>Hyphomicrobiales</taxon>
        <taxon>Aurantimonadaceae</taxon>
        <taxon>Plantimonas</taxon>
    </lineage>
</organism>
<evidence type="ECO:0000313" key="2">
    <source>
        <dbReference type="Proteomes" id="UP000432089"/>
    </source>
</evidence>
<evidence type="ECO:0008006" key="3">
    <source>
        <dbReference type="Google" id="ProtNLM"/>
    </source>
</evidence>
<reference evidence="1 2" key="1">
    <citation type="submission" date="2019-09" db="EMBL/GenBank/DDBJ databases">
        <title>YIM 132180 draft genome.</title>
        <authorList>
            <person name="Zhang K."/>
        </authorList>
    </citation>
    <scope>NUCLEOTIDE SEQUENCE [LARGE SCALE GENOMIC DNA]</scope>
    <source>
        <strain evidence="1 2">YIM 132180</strain>
    </source>
</reference>
<protein>
    <recommendedName>
        <fullName evidence="3">Porin</fullName>
    </recommendedName>
</protein>
<dbReference type="Pfam" id="PF07396">
    <property type="entry name" value="Porin_O_P"/>
    <property type="match status" value="1"/>
</dbReference>